<evidence type="ECO:0000313" key="1">
    <source>
        <dbReference type="EMBL" id="GBM10221.1"/>
    </source>
</evidence>
<name>A0A4Y2D0I9_ARAVE</name>
<reference evidence="1 2" key="1">
    <citation type="journal article" date="2019" name="Sci. Rep.">
        <title>Orb-weaving spider Araneus ventricosus genome elucidates the spidroin gene catalogue.</title>
        <authorList>
            <person name="Kono N."/>
            <person name="Nakamura H."/>
            <person name="Ohtoshi R."/>
            <person name="Moran D.A.P."/>
            <person name="Shinohara A."/>
            <person name="Yoshida Y."/>
            <person name="Fujiwara M."/>
            <person name="Mori M."/>
            <person name="Tomita M."/>
            <person name="Arakawa K."/>
        </authorList>
    </citation>
    <scope>NUCLEOTIDE SEQUENCE [LARGE SCALE GENOMIC DNA]</scope>
</reference>
<accession>A0A4Y2D0I9</accession>
<proteinExistence type="predicted"/>
<protein>
    <submittedName>
        <fullName evidence="1">Uncharacterized protein</fullName>
    </submittedName>
</protein>
<evidence type="ECO:0000313" key="2">
    <source>
        <dbReference type="Proteomes" id="UP000499080"/>
    </source>
</evidence>
<dbReference type="Proteomes" id="UP000499080">
    <property type="component" value="Unassembled WGS sequence"/>
</dbReference>
<dbReference type="AlphaFoldDB" id="A0A4Y2D0I9"/>
<comment type="caution">
    <text evidence="1">The sequence shown here is derived from an EMBL/GenBank/DDBJ whole genome shotgun (WGS) entry which is preliminary data.</text>
</comment>
<gene>
    <name evidence="1" type="ORF">AVEN_177490_1</name>
</gene>
<keyword evidence="2" id="KW-1185">Reference proteome</keyword>
<sequence length="103" mass="11768">MYSGEVFSRFHSKMKGDARQATLDNISRRHRLSCEIKIIQIGDVVEAGGFLQVFSPQRMYSGELFFRFRSKMEGDVGQATLDGIFRRLKLSYEINSVEIGRVG</sequence>
<organism evidence="1 2">
    <name type="scientific">Araneus ventricosus</name>
    <name type="common">Orbweaver spider</name>
    <name type="synonym">Epeira ventricosa</name>
    <dbReference type="NCBI Taxonomy" id="182803"/>
    <lineage>
        <taxon>Eukaryota</taxon>
        <taxon>Metazoa</taxon>
        <taxon>Ecdysozoa</taxon>
        <taxon>Arthropoda</taxon>
        <taxon>Chelicerata</taxon>
        <taxon>Arachnida</taxon>
        <taxon>Araneae</taxon>
        <taxon>Araneomorphae</taxon>
        <taxon>Entelegynae</taxon>
        <taxon>Araneoidea</taxon>
        <taxon>Araneidae</taxon>
        <taxon>Araneus</taxon>
    </lineage>
</organism>
<dbReference type="EMBL" id="BGPR01000282">
    <property type="protein sequence ID" value="GBM10221.1"/>
    <property type="molecule type" value="Genomic_DNA"/>
</dbReference>